<dbReference type="EMBL" id="JAHWGI010000026">
    <property type="protein sequence ID" value="KAK3907831.1"/>
    <property type="molecule type" value="Genomic_DNA"/>
</dbReference>
<dbReference type="GO" id="GO:0050982">
    <property type="term" value="P:detection of mechanical stimulus"/>
    <property type="evidence" value="ECO:0007669"/>
    <property type="project" value="TreeGrafter"/>
</dbReference>
<comment type="caution">
    <text evidence="4">The sequence shown here is derived from an EMBL/GenBank/DDBJ whole genome shotgun (WGS) entry which is preliminary data.</text>
</comment>
<dbReference type="GO" id="GO:0016020">
    <property type="term" value="C:membrane"/>
    <property type="evidence" value="ECO:0007669"/>
    <property type="project" value="TreeGrafter"/>
</dbReference>
<dbReference type="InterPro" id="IPR051223">
    <property type="entry name" value="Polycystin"/>
</dbReference>
<reference evidence="4" key="2">
    <citation type="journal article" date="2023" name="BMC Genomics">
        <title>Pest status, molecular evolution, and epigenetic factors derived from the genome assembly of Frankliniella fusca, a thysanopteran phytovirus vector.</title>
        <authorList>
            <person name="Catto M.A."/>
            <person name="Labadie P.E."/>
            <person name="Jacobson A.L."/>
            <person name="Kennedy G.G."/>
            <person name="Srinivasan R."/>
            <person name="Hunt B.G."/>
        </authorList>
    </citation>
    <scope>NUCLEOTIDE SEQUENCE</scope>
    <source>
        <strain evidence="4">PL_HMW_Pooled</strain>
    </source>
</reference>
<proteinExistence type="predicted"/>
<evidence type="ECO:0000313" key="4">
    <source>
        <dbReference type="EMBL" id="KAK3907831.1"/>
    </source>
</evidence>
<accession>A0AAE1GS81</accession>
<dbReference type="PROSITE" id="PS50095">
    <property type="entry name" value="PLAT"/>
    <property type="match status" value="1"/>
</dbReference>
<gene>
    <name evidence="4" type="ORF">KUF71_018467</name>
</gene>
<sequence length="910" mass="100706">MAVCLARRCERNCGTGMGVLHSERVSLRARCSAPCPRLSWSLSPAPAGPAALPLGSRGRRLVIAPHTLVEHAVYTVHLRVGVGETWVNASSLILSMIPKPNHTCSSRGYGVQTTIRCQDNEDASSRWTAYTLYKFFQRSSKGGRVLIGYTFTGIGVALVFLNAPVEIVATMLWGAEWSMNLTVAGGRPSSLNLSTTISKAVQRYQKGNEMVATVMIASSLVVLLERGETPDQRDLSNAAAACNEYMSSTPHPALWWQYAEMTLILAELGVSGMGTFLDDLSQHMGALLVKVSEQLVQLAQHREPPAISTQDVEDRFRKITKVITYMAVDANSDMAKKIRNLSVSEDELDPDYLLYTDLLPGHLDRERKFRAGARGAIKTLYNLIRATQWRLLPGLPPAQVDVDSSAVGLGRITVWSQVDSMVGLAERPNATLPEHCDFHVDAEKGRELDLHADAFALTVAFIKGSLSWFEPVPADMYANTPSSALVDLQVFDDGPAGEAPTVAEVVGVTLPTPAAVAADEARVQGQLRAAPGAQWTDHVVVYHLHAYDGTGAVQVTFPAGTRVGARNGSGADDQMEMIVVLQEKWPKTRDFFSPRAVTVSQASRHDLVVGVAVRNRLSSFVHLGLAFSNATLERAAARGEAEITLDYTFIPLNLACKSWSDSRYRWVTGEHREVWQLSSPRALSCALHHLSLFSGLVLLPPHFVHPLRDAALFATLDRNWLVFVYVMVWLFVWLVWLPFAIRRDRADRKEWRVVVLDDISPDADYPYLVSVFSGNLAQGQTTAYVGLRICGDKQDSGAHMLSHSRRPLSRTYDDWFLLYTPGPLGELMSLELWTDCAGMRPYWYCEKVLVEELATGRVWTFPAYCWLSLEHGSRRACVTLPPAPLLWKHRFNSLLKATARGDHTWLSVLF</sequence>
<evidence type="ECO:0000313" key="5">
    <source>
        <dbReference type="Proteomes" id="UP001219518"/>
    </source>
</evidence>
<dbReference type="GO" id="GO:0005262">
    <property type="term" value="F:calcium channel activity"/>
    <property type="evidence" value="ECO:0007669"/>
    <property type="project" value="TreeGrafter"/>
</dbReference>
<name>A0AAE1GS81_9NEOP</name>
<feature type="domain" description="PLAT" evidence="3">
    <location>
        <begin position="765"/>
        <end position="881"/>
    </location>
</feature>
<reference evidence="4" key="1">
    <citation type="submission" date="2021-07" db="EMBL/GenBank/DDBJ databases">
        <authorList>
            <person name="Catto M.A."/>
            <person name="Jacobson A."/>
            <person name="Kennedy G."/>
            <person name="Labadie P."/>
            <person name="Hunt B.G."/>
            <person name="Srinivasan R."/>
        </authorList>
    </citation>
    <scope>NUCLEOTIDE SEQUENCE</scope>
    <source>
        <strain evidence="4">PL_HMW_Pooled</strain>
        <tissue evidence="4">Head</tissue>
    </source>
</reference>
<keyword evidence="2" id="KW-0472">Membrane</keyword>
<protein>
    <submittedName>
        <fullName evidence="4">Polycystic kidney disease protein 1-like 2</fullName>
    </submittedName>
</protein>
<dbReference type="PANTHER" id="PTHR10877">
    <property type="entry name" value="POLYCYSTIN FAMILY MEMBER"/>
    <property type="match status" value="1"/>
</dbReference>
<dbReference type="SMART" id="SM00308">
    <property type="entry name" value="LH2"/>
    <property type="match status" value="1"/>
</dbReference>
<keyword evidence="2" id="KW-1133">Transmembrane helix</keyword>
<evidence type="ECO:0000259" key="3">
    <source>
        <dbReference type="PROSITE" id="PS50095"/>
    </source>
</evidence>
<evidence type="ECO:0000256" key="1">
    <source>
        <dbReference type="PROSITE-ProRule" id="PRU00152"/>
    </source>
</evidence>
<dbReference type="Gene3D" id="2.60.60.20">
    <property type="entry name" value="PLAT/LH2 domain"/>
    <property type="match status" value="1"/>
</dbReference>
<dbReference type="AlphaFoldDB" id="A0AAE1GS81"/>
<dbReference type="InterPro" id="IPR001024">
    <property type="entry name" value="PLAT/LH2_dom"/>
</dbReference>
<feature type="transmembrane region" description="Helical" evidence="2">
    <location>
        <begin position="720"/>
        <end position="741"/>
    </location>
</feature>
<comment type="caution">
    <text evidence="1">Lacks conserved residue(s) required for the propagation of feature annotation.</text>
</comment>
<keyword evidence="5" id="KW-1185">Reference proteome</keyword>
<dbReference type="PANTHER" id="PTHR10877:SF183">
    <property type="entry name" value="AT14535P-RELATED"/>
    <property type="match status" value="1"/>
</dbReference>
<dbReference type="Proteomes" id="UP001219518">
    <property type="component" value="Unassembled WGS sequence"/>
</dbReference>
<dbReference type="SUPFAM" id="SSF49723">
    <property type="entry name" value="Lipase/lipooxygenase domain (PLAT/LH2 domain)"/>
    <property type="match status" value="1"/>
</dbReference>
<organism evidence="4 5">
    <name type="scientific">Frankliniella fusca</name>
    <dbReference type="NCBI Taxonomy" id="407009"/>
    <lineage>
        <taxon>Eukaryota</taxon>
        <taxon>Metazoa</taxon>
        <taxon>Ecdysozoa</taxon>
        <taxon>Arthropoda</taxon>
        <taxon>Hexapoda</taxon>
        <taxon>Insecta</taxon>
        <taxon>Pterygota</taxon>
        <taxon>Neoptera</taxon>
        <taxon>Paraneoptera</taxon>
        <taxon>Thysanoptera</taxon>
        <taxon>Terebrantia</taxon>
        <taxon>Thripoidea</taxon>
        <taxon>Thripidae</taxon>
        <taxon>Frankliniella</taxon>
    </lineage>
</organism>
<feature type="transmembrane region" description="Helical" evidence="2">
    <location>
        <begin position="146"/>
        <end position="173"/>
    </location>
</feature>
<dbReference type="InterPro" id="IPR036392">
    <property type="entry name" value="PLAT/LH2_dom_sf"/>
</dbReference>
<keyword evidence="2" id="KW-0812">Transmembrane</keyword>
<feature type="non-terminal residue" evidence="4">
    <location>
        <position position="1"/>
    </location>
</feature>
<dbReference type="Pfam" id="PF01477">
    <property type="entry name" value="PLAT"/>
    <property type="match status" value="1"/>
</dbReference>
<evidence type="ECO:0000256" key="2">
    <source>
        <dbReference type="SAM" id="Phobius"/>
    </source>
</evidence>